<dbReference type="OMA" id="HPTMWVR"/>
<evidence type="ECO:0000259" key="1">
    <source>
        <dbReference type="PROSITE" id="PS51384"/>
    </source>
</evidence>
<comment type="caution">
    <text evidence="2">The sequence shown here is derived from an EMBL/GenBank/DDBJ whole genome shotgun (WGS) entry which is preliminary data.</text>
</comment>
<dbReference type="AlphaFoldDB" id="A0A846WGL0"/>
<dbReference type="InterPro" id="IPR017938">
    <property type="entry name" value="Riboflavin_synthase-like_b-brl"/>
</dbReference>
<name>A0A846WGL0_9ACTN</name>
<dbReference type="GO" id="GO:0016491">
    <property type="term" value="F:oxidoreductase activity"/>
    <property type="evidence" value="ECO:0007669"/>
    <property type="project" value="InterPro"/>
</dbReference>
<evidence type="ECO:0000313" key="2">
    <source>
        <dbReference type="EMBL" id="NKY00067.1"/>
    </source>
</evidence>
<dbReference type="Gene3D" id="2.40.30.10">
    <property type="entry name" value="Translation factors"/>
    <property type="match status" value="1"/>
</dbReference>
<dbReference type="PROSITE" id="PS51384">
    <property type="entry name" value="FAD_FR"/>
    <property type="match status" value="1"/>
</dbReference>
<dbReference type="PANTHER" id="PTHR30157:SF0">
    <property type="entry name" value="NADPH-DEPENDENT FERRIC-CHELATE REDUCTASE"/>
    <property type="match status" value="1"/>
</dbReference>
<dbReference type="CDD" id="cd06193">
    <property type="entry name" value="siderophore_interacting"/>
    <property type="match status" value="1"/>
</dbReference>
<dbReference type="Pfam" id="PF08021">
    <property type="entry name" value="FAD_binding_9"/>
    <property type="match status" value="1"/>
</dbReference>
<reference evidence="2 3" key="1">
    <citation type="submission" date="2020-04" db="EMBL/GenBank/DDBJ databases">
        <title>MicrobeNet Type strains.</title>
        <authorList>
            <person name="Nicholson A.C."/>
        </authorList>
    </citation>
    <scope>NUCLEOTIDE SEQUENCE [LARGE SCALE GENOMIC DNA]</scope>
    <source>
        <strain evidence="2 3">ATCC BAA-14</strain>
    </source>
</reference>
<gene>
    <name evidence="2" type="ORF">HGA05_00545</name>
</gene>
<accession>A0A846WGL0</accession>
<dbReference type="GeneID" id="90157893"/>
<dbReference type="SUPFAM" id="SSF63380">
    <property type="entry name" value="Riboflavin synthase domain-like"/>
    <property type="match status" value="1"/>
</dbReference>
<dbReference type="InterPro" id="IPR007037">
    <property type="entry name" value="SIP_rossman_dom"/>
</dbReference>
<dbReference type="InterPro" id="IPR039374">
    <property type="entry name" value="SIP_fam"/>
</dbReference>
<dbReference type="EMBL" id="JAAXPC010000001">
    <property type="protein sequence ID" value="NKY00067.1"/>
    <property type="molecule type" value="Genomic_DNA"/>
</dbReference>
<organism evidence="2 3">
    <name type="scientific">Gordonia polyisoprenivorans</name>
    <dbReference type="NCBI Taxonomy" id="84595"/>
    <lineage>
        <taxon>Bacteria</taxon>
        <taxon>Bacillati</taxon>
        <taxon>Actinomycetota</taxon>
        <taxon>Actinomycetes</taxon>
        <taxon>Mycobacteriales</taxon>
        <taxon>Gordoniaceae</taxon>
        <taxon>Gordonia</taxon>
    </lineage>
</organism>
<feature type="domain" description="FAD-binding FR-type" evidence="1">
    <location>
        <begin position="23"/>
        <end position="125"/>
    </location>
</feature>
<dbReference type="InterPro" id="IPR017927">
    <property type="entry name" value="FAD-bd_FR_type"/>
</dbReference>
<dbReference type="RefSeq" id="WP_006372411.1">
    <property type="nucleotide sequence ID" value="NZ_CP085887.1"/>
</dbReference>
<dbReference type="InterPro" id="IPR039261">
    <property type="entry name" value="FNR_nucleotide-bd"/>
</dbReference>
<dbReference type="PANTHER" id="PTHR30157">
    <property type="entry name" value="FERRIC REDUCTASE, NADPH-DEPENDENT"/>
    <property type="match status" value="1"/>
</dbReference>
<dbReference type="Gene3D" id="3.40.50.80">
    <property type="entry name" value="Nucleotide-binding domain of ferredoxin-NADP reductase (FNR) module"/>
    <property type="match status" value="1"/>
</dbReference>
<proteinExistence type="predicted"/>
<dbReference type="Pfam" id="PF04954">
    <property type="entry name" value="SIP"/>
    <property type="match status" value="1"/>
</dbReference>
<evidence type="ECO:0000313" key="3">
    <source>
        <dbReference type="Proteomes" id="UP000563898"/>
    </source>
</evidence>
<sequence>MAETTHKAPSRGWQGAVLKLLRADDYEFTVTSTEKITEHYIRLGFTGGGVLTDRPVHPTMWVRLWFESNGKAHQRGYTLADPDPATDSFFIEFAVHDGAALRWALAAKPGDTISATFMGSKFAIPEPAPAGWLVAGDPASLPAINSLLDALSAASGPQVGATIWFEYSHDDDRDLPVRLRPQDTIHWIERGADGSALVEAVRAAATAKPDHFGWVALDSVNTRVVAEVFRTGFGLGKKRVKALAYWQVDAAPS</sequence>
<dbReference type="Proteomes" id="UP000563898">
    <property type="component" value="Unassembled WGS sequence"/>
</dbReference>
<dbReference type="InterPro" id="IPR013113">
    <property type="entry name" value="SIP_FAD-bd"/>
</dbReference>
<protein>
    <submittedName>
        <fullName evidence="2">Siderophore-interacting protein</fullName>
    </submittedName>
</protein>